<dbReference type="GeneID" id="96740559"/>
<feature type="transmembrane region" description="Helical" evidence="1">
    <location>
        <begin position="118"/>
        <end position="138"/>
    </location>
</feature>
<organism evidence="2 3">
    <name type="scientific">Sutcliffiella horikoshii</name>
    <dbReference type="NCBI Taxonomy" id="79883"/>
    <lineage>
        <taxon>Bacteria</taxon>
        <taxon>Bacillati</taxon>
        <taxon>Bacillota</taxon>
        <taxon>Bacilli</taxon>
        <taxon>Bacillales</taxon>
        <taxon>Bacillaceae</taxon>
        <taxon>Sutcliffiella</taxon>
    </lineage>
</organism>
<dbReference type="PANTHER" id="PTHR37422:SF13">
    <property type="entry name" value="LIPOPOLYSACCHARIDE BIOSYNTHESIS PROTEIN PA4999-RELATED"/>
    <property type="match status" value="1"/>
</dbReference>
<feature type="transmembrane region" description="Helical" evidence="1">
    <location>
        <begin position="205"/>
        <end position="223"/>
    </location>
</feature>
<dbReference type="Proteomes" id="UP000195573">
    <property type="component" value="Chromosome"/>
</dbReference>
<proteinExistence type="predicted"/>
<sequence length="458" mass="53223">MGYFLTALKQHKEKIILIIMGLFMFLAPYSVSGIYQKLTPVPSSVLATFLATGVLFLLLLVHFKDRKQLNPLSLEQKAFLGSIYIPGILAILAAFFNLTVMLSVHYVDYITQALPNRVINLTLFLMLFYTFFKLISFLDNKVLLSITRWYLFGVLIVTAIGIWQFLHFMFGYPMIDLNTRSFVHSVESDVLFNFRLTSITDEPSYLVPFLIDALIIGLVLYASKKKYFLLVFIPCMFVLIFSFSVSGYANIALLVGFIVVIFFTTKLENKRKILKYTLYGLIPVVILMIIQWDFVLQLLQPITGRFDTLFDIHRHSRLYMLVMPIAWLFDYSWVNSIFGFGPGSYWFLAQTKFLYHQGPLSVTSNNIFIDLLFEHGVFGFLLITAMFVYVFYRLFKVRNEHKYFLYSLILWVHLAITSMYRSDFVSPRFWAIVIIIFIFVELGKRDKGMSTLSSLKSR</sequence>
<dbReference type="InterPro" id="IPR051533">
    <property type="entry name" value="WaaL-like"/>
</dbReference>
<feature type="transmembrane region" description="Helical" evidence="1">
    <location>
        <begin position="403"/>
        <end position="421"/>
    </location>
</feature>
<feature type="transmembrane region" description="Helical" evidence="1">
    <location>
        <begin position="235"/>
        <end position="264"/>
    </location>
</feature>
<evidence type="ECO:0000313" key="3">
    <source>
        <dbReference type="Proteomes" id="UP000195573"/>
    </source>
</evidence>
<accession>A0ABM6KNU8</accession>
<feature type="transmembrane region" description="Helical" evidence="1">
    <location>
        <begin position="15"/>
        <end position="35"/>
    </location>
</feature>
<keyword evidence="3" id="KW-1185">Reference proteome</keyword>
<dbReference type="PANTHER" id="PTHR37422">
    <property type="entry name" value="TEICHURONIC ACID BIOSYNTHESIS PROTEIN TUAE"/>
    <property type="match status" value="1"/>
</dbReference>
<dbReference type="EMBL" id="CP020880">
    <property type="protein sequence ID" value="ART78060.1"/>
    <property type="molecule type" value="Genomic_DNA"/>
</dbReference>
<keyword evidence="1" id="KW-1133">Transmembrane helix</keyword>
<evidence type="ECO:0000313" key="2">
    <source>
        <dbReference type="EMBL" id="ART78060.1"/>
    </source>
</evidence>
<reference evidence="2 3" key="1">
    <citation type="submission" date="2017-04" db="EMBL/GenBank/DDBJ databases">
        <title>Complete Genome Sequence of the Bacillus horikoshii 20a strain from Cuatro Cienegas, Coahuila, Mexico.</title>
        <authorList>
            <person name="Zarza E."/>
            <person name="Alcaraz L.D."/>
            <person name="Aguilar-Salinas B."/>
            <person name="Islas A."/>
            <person name="Olmedo-Alvarez G."/>
        </authorList>
    </citation>
    <scope>NUCLEOTIDE SEQUENCE [LARGE SCALE GENOMIC DNA]</scope>
    <source>
        <strain evidence="2 3">20a</strain>
    </source>
</reference>
<protein>
    <recommendedName>
        <fullName evidence="4">O-antigen polymerase</fullName>
    </recommendedName>
</protein>
<keyword evidence="1" id="KW-0472">Membrane</keyword>
<feature type="transmembrane region" description="Helical" evidence="1">
    <location>
        <begin position="367"/>
        <end position="391"/>
    </location>
</feature>
<feature type="transmembrane region" description="Helical" evidence="1">
    <location>
        <begin position="427"/>
        <end position="443"/>
    </location>
</feature>
<dbReference type="RefSeq" id="WP_088019555.1">
    <property type="nucleotide sequence ID" value="NZ_CP020880.1"/>
</dbReference>
<name>A0ABM6KNU8_9BACI</name>
<feature type="transmembrane region" description="Helical" evidence="1">
    <location>
        <begin position="150"/>
        <end position="170"/>
    </location>
</feature>
<feature type="transmembrane region" description="Helical" evidence="1">
    <location>
        <begin position="41"/>
        <end position="63"/>
    </location>
</feature>
<evidence type="ECO:0008006" key="4">
    <source>
        <dbReference type="Google" id="ProtNLM"/>
    </source>
</evidence>
<evidence type="ECO:0000256" key="1">
    <source>
        <dbReference type="SAM" id="Phobius"/>
    </source>
</evidence>
<feature type="transmembrane region" description="Helical" evidence="1">
    <location>
        <begin position="320"/>
        <end position="347"/>
    </location>
</feature>
<keyword evidence="1" id="KW-0812">Transmembrane</keyword>
<feature type="transmembrane region" description="Helical" evidence="1">
    <location>
        <begin position="276"/>
        <end position="299"/>
    </location>
</feature>
<feature type="transmembrane region" description="Helical" evidence="1">
    <location>
        <begin position="83"/>
        <end position="106"/>
    </location>
</feature>
<gene>
    <name evidence="2" type="ORF">B4U37_19345</name>
</gene>